<protein>
    <submittedName>
        <fullName evidence="6">TetR/AcrR family transcriptional regulator</fullName>
    </submittedName>
</protein>
<feature type="DNA-binding region" description="H-T-H motif" evidence="4">
    <location>
        <begin position="29"/>
        <end position="48"/>
    </location>
</feature>
<dbReference type="PANTHER" id="PTHR30055:SF234">
    <property type="entry name" value="HTH-TYPE TRANSCRIPTIONAL REGULATOR BETI"/>
    <property type="match status" value="1"/>
</dbReference>
<organism evidence="6 7">
    <name type="scientific">Streptomyces kaempferi</name>
    <dbReference type="NCBI Taxonomy" id="333725"/>
    <lineage>
        <taxon>Bacteria</taxon>
        <taxon>Bacillati</taxon>
        <taxon>Actinomycetota</taxon>
        <taxon>Actinomycetes</taxon>
        <taxon>Kitasatosporales</taxon>
        <taxon>Streptomycetaceae</taxon>
        <taxon>Streptomyces</taxon>
    </lineage>
</organism>
<dbReference type="Gene3D" id="1.10.357.10">
    <property type="entry name" value="Tetracycline Repressor, domain 2"/>
    <property type="match status" value="1"/>
</dbReference>
<dbReference type="PANTHER" id="PTHR30055">
    <property type="entry name" value="HTH-TYPE TRANSCRIPTIONAL REGULATOR RUTR"/>
    <property type="match status" value="1"/>
</dbReference>
<name>A0ABW3XR88_9ACTN</name>
<keyword evidence="2 4" id="KW-0238">DNA-binding</keyword>
<feature type="domain" description="HTH tetR-type" evidence="5">
    <location>
        <begin position="6"/>
        <end position="66"/>
    </location>
</feature>
<proteinExistence type="predicted"/>
<dbReference type="Proteomes" id="UP001597058">
    <property type="component" value="Unassembled WGS sequence"/>
</dbReference>
<evidence type="ECO:0000256" key="4">
    <source>
        <dbReference type="PROSITE-ProRule" id="PRU00335"/>
    </source>
</evidence>
<dbReference type="SUPFAM" id="SSF46689">
    <property type="entry name" value="Homeodomain-like"/>
    <property type="match status" value="1"/>
</dbReference>
<dbReference type="PRINTS" id="PR00455">
    <property type="entry name" value="HTHTETR"/>
</dbReference>
<evidence type="ECO:0000313" key="6">
    <source>
        <dbReference type="EMBL" id="MFD1311381.1"/>
    </source>
</evidence>
<evidence type="ECO:0000259" key="5">
    <source>
        <dbReference type="PROSITE" id="PS50977"/>
    </source>
</evidence>
<evidence type="ECO:0000256" key="1">
    <source>
        <dbReference type="ARBA" id="ARBA00023015"/>
    </source>
</evidence>
<accession>A0ABW3XR88</accession>
<keyword evidence="7" id="KW-1185">Reference proteome</keyword>
<evidence type="ECO:0000256" key="2">
    <source>
        <dbReference type="ARBA" id="ARBA00023125"/>
    </source>
</evidence>
<dbReference type="InterPro" id="IPR009057">
    <property type="entry name" value="Homeodomain-like_sf"/>
</dbReference>
<evidence type="ECO:0000313" key="7">
    <source>
        <dbReference type="Proteomes" id="UP001597058"/>
    </source>
</evidence>
<evidence type="ECO:0000256" key="3">
    <source>
        <dbReference type="ARBA" id="ARBA00023163"/>
    </source>
</evidence>
<keyword evidence="3" id="KW-0804">Transcription</keyword>
<dbReference type="Pfam" id="PF00440">
    <property type="entry name" value="TetR_N"/>
    <property type="match status" value="1"/>
</dbReference>
<reference evidence="7" key="1">
    <citation type="journal article" date="2019" name="Int. J. Syst. Evol. Microbiol.">
        <title>The Global Catalogue of Microorganisms (GCM) 10K type strain sequencing project: providing services to taxonomists for standard genome sequencing and annotation.</title>
        <authorList>
            <consortium name="The Broad Institute Genomics Platform"/>
            <consortium name="The Broad Institute Genome Sequencing Center for Infectious Disease"/>
            <person name="Wu L."/>
            <person name="Ma J."/>
        </authorList>
    </citation>
    <scope>NUCLEOTIDE SEQUENCE [LARGE SCALE GENOMIC DNA]</scope>
    <source>
        <strain evidence="7">CGMCC 4.7020</strain>
    </source>
</reference>
<keyword evidence="1" id="KW-0805">Transcription regulation</keyword>
<dbReference type="RefSeq" id="WP_356016083.1">
    <property type="nucleotide sequence ID" value="NZ_JBHTMM010000077.1"/>
</dbReference>
<dbReference type="PROSITE" id="PS50977">
    <property type="entry name" value="HTH_TETR_2"/>
    <property type="match status" value="1"/>
</dbReference>
<gene>
    <name evidence="6" type="ORF">ACFQ5X_36950</name>
</gene>
<comment type="caution">
    <text evidence="6">The sequence shown here is derived from an EMBL/GenBank/DDBJ whole genome shotgun (WGS) entry which is preliminary data.</text>
</comment>
<dbReference type="InterPro" id="IPR050109">
    <property type="entry name" value="HTH-type_TetR-like_transc_reg"/>
</dbReference>
<dbReference type="InterPro" id="IPR001647">
    <property type="entry name" value="HTH_TetR"/>
</dbReference>
<dbReference type="EMBL" id="JBHTMM010000077">
    <property type="protein sequence ID" value="MFD1311381.1"/>
    <property type="molecule type" value="Genomic_DNA"/>
</dbReference>
<sequence length="221" mass="23001">MQTRSEQTRQALVRAAAELIANGRLADAGLVNICRRAGVSRGALYHHFSSIAELNAAVYEQAHERVVALMDEAFGGGPVEDAPERLLIAFCEALRTEELVRAGIQLAVDGSAGPPRLRDDVLTLVRGRVADTHRDAVPAPEDLADLAVVVAAGLETLGHTDAEWWDARTSKRLWALLRPLFSVAAVGGAGAVSAIGAVGAVGAAGAAGTEGAGRRGEGERV</sequence>